<dbReference type="Proteomes" id="UP000249451">
    <property type="component" value="Unassembled WGS sequence"/>
</dbReference>
<dbReference type="GO" id="GO:0016491">
    <property type="term" value="F:oxidoreductase activity"/>
    <property type="evidence" value="ECO:0007669"/>
    <property type="project" value="InterPro"/>
</dbReference>
<reference evidence="2 3" key="1">
    <citation type="submission" date="2017-11" db="EMBL/GenBank/DDBJ databases">
        <title>Infants hospitalized years apart are colonized by the same room-sourced microbial strains.</title>
        <authorList>
            <person name="Brooks B."/>
            <person name="Olm M.R."/>
            <person name="Firek B.A."/>
            <person name="Baker R."/>
            <person name="Thomas B.C."/>
            <person name="Morowitz M.J."/>
            <person name="Banfield J.F."/>
        </authorList>
    </citation>
    <scope>NUCLEOTIDE SEQUENCE [LARGE SCALE GENOMIC DNA]</scope>
    <source>
        <strain evidence="2">S2_012_000_R3_87</strain>
    </source>
</reference>
<feature type="domain" description="Enoyl reductase (ER)" evidence="1">
    <location>
        <begin position="13"/>
        <end position="308"/>
    </location>
</feature>
<accession>A0A2W5D2C9</accession>
<evidence type="ECO:0000313" key="2">
    <source>
        <dbReference type="EMBL" id="PZP01446.1"/>
    </source>
</evidence>
<dbReference type="CDD" id="cd05289">
    <property type="entry name" value="MDR_like_2"/>
    <property type="match status" value="1"/>
</dbReference>
<dbReference type="InterPro" id="IPR052733">
    <property type="entry name" value="Chloroplast_QOR"/>
</dbReference>
<dbReference type="Gene3D" id="3.40.50.720">
    <property type="entry name" value="NAD(P)-binding Rossmann-like Domain"/>
    <property type="match status" value="1"/>
</dbReference>
<organism evidence="2 3">
    <name type="scientific">Corynebacterium urealyticum</name>
    <dbReference type="NCBI Taxonomy" id="43771"/>
    <lineage>
        <taxon>Bacteria</taxon>
        <taxon>Bacillati</taxon>
        <taxon>Actinomycetota</taxon>
        <taxon>Actinomycetes</taxon>
        <taxon>Mycobacteriales</taxon>
        <taxon>Corynebacteriaceae</taxon>
        <taxon>Corynebacterium</taxon>
    </lineage>
</organism>
<dbReference type="EMBL" id="QFNY01000071">
    <property type="protein sequence ID" value="PZP01446.1"/>
    <property type="molecule type" value="Genomic_DNA"/>
</dbReference>
<proteinExistence type="predicted"/>
<dbReference type="SMART" id="SM00829">
    <property type="entry name" value="PKS_ER"/>
    <property type="match status" value="1"/>
</dbReference>
<evidence type="ECO:0000259" key="1">
    <source>
        <dbReference type="SMART" id="SM00829"/>
    </source>
</evidence>
<dbReference type="AlphaFoldDB" id="A0A2W5D2C9"/>
<dbReference type="Gene3D" id="3.90.180.10">
    <property type="entry name" value="Medium-chain alcohol dehydrogenases, catalytic domain"/>
    <property type="match status" value="1"/>
</dbReference>
<name>A0A2W5D2C9_9CORY</name>
<dbReference type="InterPro" id="IPR020843">
    <property type="entry name" value="ER"/>
</dbReference>
<dbReference type="SUPFAM" id="SSF51735">
    <property type="entry name" value="NAD(P)-binding Rossmann-fold domains"/>
    <property type="match status" value="1"/>
</dbReference>
<dbReference type="InterPro" id="IPR011032">
    <property type="entry name" value="GroES-like_sf"/>
</dbReference>
<sequence>MGFMRIFGFESFGGPDVTRFLDVADLTWQPGSVLIRPTAISLNPGDIKVRNGQRQGSFPVSFPMAMGREAAGTVVQADPSTGFSPGDRVFGSAFSGTGAASDALVLLDATSTAAIPSGVEATDATCLPAAAGTAYDALAELHDLETWPDEGARLLVIGAGGGVGTHALQLARHFDIEVIGIASARKKALVERLGARFMDTAELGKTGSHVTVPPVDGILDLVGGEVLEGLAHLAPEGAIRSAADKQLAARLGGSGITRIRTQERFAELARLVADGAMRPVIGRELPFSAAAEGYQEAESGHALGKVVLTVND</sequence>
<dbReference type="PANTHER" id="PTHR44013">
    <property type="entry name" value="ZINC-TYPE ALCOHOL DEHYDROGENASE-LIKE PROTEIN C16A3.02C"/>
    <property type="match status" value="1"/>
</dbReference>
<dbReference type="Pfam" id="PF08240">
    <property type="entry name" value="ADH_N"/>
    <property type="match status" value="1"/>
</dbReference>
<evidence type="ECO:0000313" key="3">
    <source>
        <dbReference type="Proteomes" id="UP000249451"/>
    </source>
</evidence>
<dbReference type="InterPro" id="IPR036291">
    <property type="entry name" value="NAD(P)-bd_dom_sf"/>
</dbReference>
<dbReference type="PANTHER" id="PTHR44013:SF1">
    <property type="entry name" value="ZINC-TYPE ALCOHOL DEHYDROGENASE-LIKE PROTEIN C16A3.02C"/>
    <property type="match status" value="1"/>
</dbReference>
<protein>
    <submittedName>
        <fullName evidence="2">NADP-dependent oxidoreductase</fullName>
    </submittedName>
</protein>
<gene>
    <name evidence="2" type="ORF">DI609_04105</name>
</gene>
<comment type="caution">
    <text evidence="2">The sequence shown here is derived from an EMBL/GenBank/DDBJ whole genome shotgun (WGS) entry which is preliminary data.</text>
</comment>
<dbReference type="SUPFAM" id="SSF50129">
    <property type="entry name" value="GroES-like"/>
    <property type="match status" value="1"/>
</dbReference>
<dbReference type="InterPro" id="IPR013154">
    <property type="entry name" value="ADH-like_N"/>
</dbReference>
<dbReference type="Pfam" id="PF13602">
    <property type="entry name" value="ADH_zinc_N_2"/>
    <property type="match status" value="1"/>
</dbReference>